<evidence type="ECO:0000313" key="1">
    <source>
        <dbReference type="EMBL" id="PKU21999.1"/>
    </source>
</evidence>
<sequence length="70" mass="7631">MWGGAISARITDGRFDRVQYRFIELEAVRAMARMFIVNLGGVIDALGIDAASSAGRVERRDAVQAFVKTG</sequence>
<dbReference type="Proteomes" id="UP000233293">
    <property type="component" value="Unassembled WGS sequence"/>
</dbReference>
<keyword evidence="2" id="KW-1185">Reference proteome</keyword>
<comment type="caution">
    <text evidence="1">The sequence shown here is derived from an EMBL/GenBank/DDBJ whole genome shotgun (WGS) entry which is preliminary data.</text>
</comment>
<gene>
    <name evidence="1" type="ORF">CWS72_24145</name>
</gene>
<proteinExistence type="predicted"/>
<evidence type="ECO:0000313" key="2">
    <source>
        <dbReference type="Proteomes" id="UP000233293"/>
    </source>
</evidence>
<name>A0A2N3PNM0_9PROT</name>
<dbReference type="AlphaFoldDB" id="A0A2N3PNM0"/>
<organism evidence="1 2">
    <name type="scientific">Telmatospirillum siberiense</name>
    <dbReference type="NCBI Taxonomy" id="382514"/>
    <lineage>
        <taxon>Bacteria</taxon>
        <taxon>Pseudomonadati</taxon>
        <taxon>Pseudomonadota</taxon>
        <taxon>Alphaproteobacteria</taxon>
        <taxon>Rhodospirillales</taxon>
        <taxon>Rhodospirillaceae</taxon>
        <taxon>Telmatospirillum</taxon>
    </lineage>
</organism>
<accession>A0A2N3PNM0</accession>
<reference evidence="2" key="1">
    <citation type="submission" date="2017-12" db="EMBL/GenBank/DDBJ databases">
        <title>Draft genome sequence of Telmatospirillum siberiense 26-4b1T, an acidotolerant peatland alphaproteobacterium potentially involved in sulfur cycling.</title>
        <authorList>
            <person name="Hausmann B."/>
            <person name="Pjevac P."/>
            <person name="Schreck K."/>
            <person name="Herbold C.W."/>
            <person name="Daims H."/>
            <person name="Wagner M."/>
            <person name="Pester M."/>
            <person name="Loy A."/>
        </authorList>
    </citation>
    <scope>NUCLEOTIDE SEQUENCE [LARGE SCALE GENOMIC DNA]</scope>
    <source>
        <strain evidence="2">26-4b1</strain>
    </source>
</reference>
<protein>
    <submittedName>
        <fullName evidence="1">Uncharacterized protein</fullName>
    </submittedName>
</protein>
<dbReference type="EMBL" id="PIUM01000040">
    <property type="protein sequence ID" value="PKU21999.1"/>
    <property type="molecule type" value="Genomic_DNA"/>
</dbReference>